<evidence type="ECO:0000259" key="9">
    <source>
        <dbReference type="Pfam" id="PF01182"/>
    </source>
</evidence>
<keyword evidence="11" id="KW-1185">Reference proteome</keyword>
<feature type="region of interest" description="Disordered" evidence="8">
    <location>
        <begin position="209"/>
        <end position="238"/>
    </location>
</feature>
<dbReference type="PANTHER" id="PTHR11054">
    <property type="entry name" value="6-PHOSPHOGLUCONOLACTONASE"/>
    <property type="match status" value="1"/>
</dbReference>
<dbReference type="GO" id="GO:0005975">
    <property type="term" value="P:carbohydrate metabolic process"/>
    <property type="evidence" value="ECO:0007669"/>
    <property type="project" value="UniProtKB-UniRule"/>
</dbReference>
<reference evidence="10 11" key="1">
    <citation type="submission" date="2019-10" db="EMBL/GenBank/DDBJ databases">
        <title>Rubrobacter sp nov SCSIO 52090 isolated from a deep-sea sediment in the South China Sea.</title>
        <authorList>
            <person name="Chen R.W."/>
        </authorList>
    </citation>
    <scope>NUCLEOTIDE SEQUENCE [LARGE SCALE GENOMIC DNA]</scope>
    <source>
        <strain evidence="10 11">SCSIO 52909</strain>
    </source>
</reference>
<dbReference type="InterPro" id="IPR037171">
    <property type="entry name" value="NagB/RpiA_transferase-like"/>
</dbReference>
<evidence type="ECO:0000256" key="6">
    <source>
        <dbReference type="ARBA" id="ARBA00020337"/>
    </source>
</evidence>
<evidence type="ECO:0000256" key="8">
    <source>
        <dbReference type="SAM" id="MobiDB-lite"/>
    </source>
</evidence>
<dbReference type="InterPro" id="IPR039104">
    <property type="entry name" value="6PGL"/>
</dbReference>
<dbReference type="InterPro" id="IPR005900">
    <property type="entry name" value="6-phosphogluconolactonase_DevB"/>
</dbReference>
<organism evidence="10 11">
    <name type="scientific">Rubrobacter tropicus</name>
    <dbReference type="NCBI Taxonomy" id="2653851"/>
    <lineage>
        <taxon>Bacteria</taxon>
        <taxon>Bacillati</taxon>
        <taxon>Actinomycetota</taxon>
        <taxon>Rubrobacteria</taxon>
        <taxon>Rubrobacterales</taxon>
        <taxon>Rubrobacteraceae</taxon>
        <taxon>Rubrobacter</taxon>
    </lineage>
</organism>
<dbReference type="RefSeq" id="WP_166172404.1">
    <property type="nucleotide sequence ID" value="NZ_CP045119.1"/>
</dbReference>
<keyword evidence="7 10" id="KW-0378">Hydrolase</keyword>
<dbReference type="NCBIfam" id="TIGR01198">
    <property type="entry name" value="pgl"/>
    <property type="match status" value="1"/>
</dbReference>
<dbReference type="GO" id="GO:0006098">
    <property type="term" value="P:pentose-phosphate shunt"/>
    <property type="evidence" value="ECO:0007669"/>
    <property type="project" value="UniProtKB-UniPathway"/>
</dbReference>
<feature type="domain" description="Glucosamine/galactosamine-6-phosphate isomerase" evidence="9">
    <location>
        <begin position="8"/>
        <end position="219"/>
    </location>
</feature>
<dbReference type="PANTHER" id="PTHR11054:SF0">
    <property type="entry name" value="6-PHOSPHOGLUCONOLACTONASE"/>
    <property type="match status" value="1"/>
</dbReference>
<proteinExistence type="inferred from homology"/>
<dbReference type="Gene3D" id="3.40.50.1360">
    <property type="match status" value="1"/>
</dbReference>
<comment type="similarity">
    <text evidence="4 7">Belongs to the glucosamine/galactosamine-6-phosphate isomerase family. 6-phosphogluconolactonase subfamily.</text>
</comment>
<dbReference type="SUPFAM" id="SSF100950">
    <property type="entry name" value="NagB/RpiA/CoA transferase-like"/>
    <property type="match status" value="1"/>
</dbReference>
<comment type="catalytic activity">
    <reaction evidence="1 7">
        <text>6-phospho-D-glucono-1,5-lactone + H2O = 6-phospho-D-gluconate + H(+)</text>
        <dbReference type="Rhea" id="RHEA:12556"/>
        <dbReference type="ChEBI" id="CHEBI:15377"/>
        <dbReference type="ChEBI" id="CHEBI:15378"/>
        <dbReference type="ChEBI" id="CHEBI:57955"/>
        <dbReference type="ChEBI" id="CHEBI:58759"/>
        <dbReference type="EC" id="3.1.1.31"/>
    </reaction>
</comment>
<protein>
    <recommendedName>
        <fullName evidence="6 7">6-phosphogluconolactonase</fullName>
        <shortName evidence="7">6PGL</shortName>
        <ecNumber evidence="5 7">3.1.1.31</ecNumber>
    </recommendedName>
</protein>
<sequence length="238" mass="25532">MSVKVFDTPEDLAAAAAGAFAEKAAEAIARRGRFAVALAGGSTPRSTYEILARDYAGAVDWPRVHVFFGDERTVPPDHEDSNYRTAREALLDHVPVGSVHPMRGELPPEEAAALYVRDLRTFFEEELPAFDLIMLGIGGDGHTASLFPETSALGVTDRMVVANPVPKLDTTRITLTAPVLNAAREVLFLVAGEGKAEALKEILEGDADPREYPAKLVQPPGGPGWMADRAAASRIKES</sequence>
<dbReference type="AlphaFoldDB" id="A0A6G8Q458"/>
<name>A0A6G8Q458_9ACTN</name>
<evidence type="ECO:0000313" key="10">
    <source>
        <dbReference type="EMBL" id="QIN81233.1"/>
    </source>
</evidence>
<dbReference type="GO" id="GO:0017057">
    <property type="term" value="F:6-phosphogluconolactonase activity"/>
    <property type="evidence" value="ECO:0007669"/>
    <property type="project" value="UniProtKB-UniRule"/>
</dbReference>
<gene>
    <name evidence="7 10" type="primary">pgl</name>
    <name evidence="10" type="ORF">GBA63_00325</name>
</gene>
<dbReference type="EMBL" id="CP045119">
    <property type="protein sequence ID" value="QIN81233.1"/>
    <property type="molecule type" value="Genomic_DNA"/>
</dbReference>
<comment type="function">
    <text evidence="2 7">Hydrolysis of 6-phosphogluconolactone to 6-phosphogluconate.</text>
</comment>
<evidence type="ECO:0000313" key="11">
    <source>
        <dbReference type="Proteomes" id="UP000501452"/>
    </source>
</evidence>
<comment type="pathway">
    <text evidence="3 7">Carbohydrate degradation; pentose phosphate pathway; D-ribulose 5-phosphate from D-glucose 6-phosphate (oxidative stage): step 2/3.</text>
</comment>
<evidence type="ECO:0000256" key="3">
    <source>
        <dbReference type="ARBA" id="ARBA00004961"/>
    </source>
</evidence>
<dbReference type="Pfam" id="PF01182">
    <property type="entry name" value="Glucosamine_iso"/>
    <property type="match status" value="1"/>
</dbReference>
<evidence type="ECO:0000256" key="2">
    <source>
        <dbReference type="ARBA" id="ARBA00002681"/>
    </source>
</evidence>
<dbReference type="Proteomes" id="UP000501452">
    <property type="component" value="Chromosome"/>
</dbReference>
<dbReference type="InterPro" id="IPR006148">
    <property type="entry name" value="Glc/Gal-6P_isomerase"/>
</dbReference>
<evidence type="ECO:0000256" key="1">
    <source>
        <dbReference type="ARBA" id="ARBA00000832"/>
    </source>
</evidence>
<dbReference type="EC" id="3.1.1.31" evidence="5 7"/>
<evidence type="ECO:0000256" key="5">
    <source>
        <dbReference type="ARBA" id="ARBA00013198"/>
    </source>
</evidence>
<dbReference type="UniPathway" id="UPA00115">
    <property type="reaction ID" value="UER00409"/>
</dbReference>
<accession>A0A6G8Q458</accession>
<dbReference type="KEGG" id="rub:GBA63_00325"/>
<evidence type="ECO:0000256" key="7">
    <source>
        <dbReference type="RuleBase" id="RU365095"/>
    </source>
</evidence>
<dbReference type="CDD" id="cd01400">
    <property type="entry name" value="6PGL"/>
    <property type="match status" value="1"/>
</dbReference>
<evidence type="ECO:0000256" key="4">
    <source>
        <dbReference type="ARBA" id="ARBA00010662"/>
    </source>
</evidence>